<dbReference type="EMBL" id="BTSY01000006">
    <property type="protein sequence ID" value="GMT32568.1"/>
    <property type="molecule type" value="Genomic_DNA"/>
</dbReference>
<protein>
    <submittedName>
        <fullName evidence="1">Uncharacterized protein</fullName>
    </submittedName>
</protein>
<dbReference type="Proteomes" id="UP001432322">
    <property type="component" value="Unassembled WGS sequence"/>
</dbReference>
<feature type="non-terminal residue" evidence="1">
    <location>
        <position position="72"/>
    </location>
</feature>
<feature type="non-terminal residue" evidence="1">
    <location>
        <position position="1"/>
    </location>
</feature>
<name>A0AAV5WME9_9BILA</name>
<proteinExistence type="predicted"/>
<accession>A0AAV5WME9</accession>
<organism evidence="1 2">
    <name type="scientific">Pristionchus fissidentatus</name>
    <dbReference type="NCBI Taxonomy" id="1538716"/>
    <lineage>
        <taxon>Eukaryota</taxon>
        <taxon>Metazoa</taxon>
        <taxon>Ecdysozoa</taxon>
        <taxon>Nematoda</taxon>
        <taxon>Chromadorea</taxon>
        <taxon>Rhabditida</taxon>
        <taxon>Rhabditina</taxon>
        <taxon>Diplogasteromorpha</taxon>
        <taxon>Diplogasteroidea</taxon>
        <taxon>Neodiplogasteridae</taxon>
        <taxon>Pristionchus</taxon>
    </lineage>
</organism>
<evidence type="ECO:0000313" key="2">
    <source>
        <dbReference type="Proteomes" id="UP001432322"/>
    </source>
</evidence>
<dbReference type="AlphaFoldDB" id="A0AAV5WME9"/>
<keyword evidence="2" id="KW-1185">Reference proteome</keyword>
<sequence length="72" mass="8069">SSRAVQRAEDGAIHIVQEISLYAEEARESKVYTKLFEVFPSNKVHGRSPADTKARVFIGDSIVKVHVETTIR</sequence>
<comment type="caution">
    <text evidence="1">The sequence shown here is derived from an EMBL/GenBank/DDBJ whole genome shotgun (WGS) entry which is preliminary data.</text>
</comment>
<gene>
    <name evidence="1" type="ORF">PFISCL1PPCAC_23865</name>
</gene>
<reference evidence="1" key="1">
    <citation type="submission" date="2023-10" db="EMBL/GenBank/DDBJ databases">
        <title>Genome assembly of Pristionchus species.</title>
        <authorList>
            <person name="Yoshida K."/>
            <person name="Sommer R.J."/>
        </authorList>
    </citation>
    <scope>NUCLEOTIDE SEQUENCE</scope>
    <source>
        <strain evidence="1">RS5133</strain>
    </source>
</reference>
<evidence type="ECO:0000313" key="1">
    <source>
        <dbReference type="EMBL" id="GMT32568.1"/>
    </source>
</evidence>